<evidence type="ECO:0000259" key="2">
    <source>
        <dbReference type="Pfam" id="PF24883"/>
    </source>
</evidence>
<accession>A0AAD7MJ11</accession>
<dbReference type="InterPro" id="IPR027417">
    <property type="entry name" value="P-loop_NTPase"/>
</dbReference>
<dbReference type="PANTHER" id="PTHR10039:SF16">
    <property type="entry name" value="GPI INOSITOL-DEACYLASE"/>
    <property type="match status" value="1"/>
</dbReference>
<organism evidence="3 4">
    <name type="scientific">Mycena metata</name>
    <dbReference type="NCBI Taxonomy" id="1033252"/>
    <lineage>
        <taxon>Eukaryota</taxon>
        <taxon>Fungi</taxon>
        <taxon>Dikarya</taxon>
        <taxon>Basidiomycota</taxon>
        <taxon>Agaricomycotina</taxon>
        <taxon>Agaricomycetes</taxon>
        <taxon>Agaricomycetidae</taxon>
        <taxon>Agaricales</taxon>
        <taxon>Marasmiineae</taxon>
        <taxon>Mycenaceae</taxon>
        <taxon>Mycena</taxon>
    </lineage>
</organism>
<keyword evidence="1" id="KW-0677">Repeat</keyword>
<evidence type="ECO:0000256" key="1">
    <source>
        <dbReference type="ARBA" id="ARBA00022737"/>
    </source>
</evidence>
<sequence>MNSRFSICLVGKELELGCQYHNLSSPGGTGGRGGPGGISGGAGGLGQGPMVNFGGGVQTLNNSMHIMNQGPGLEEILYKWLGSPPTTQDKQHELRNLHHEATGCWLQDNIGFMKWKTTPGALWIKGISTDGTHMISSTVIEGILGPQSAVAFFYFDFRNERQHLNLMLRSIVWQLSRWSHPPYSALNHLYKTLGDGTIQPQLFHLQEVLENLLSELGQTWIVIDGLDECNKPDWKHLIKFIHSLCQPSRDKLHLLFTSQPLEEFKNPFKDVTFIELGSAVSNSDIRSFI</sequence>
<proteinExistence type="predicted"/>
<dbReference type="Proteomes" id="UP001215598">
    <property type="component" value="Unassembled WGS sequence"/>
</dbReference>
<dbReference type="AlphaFoldDB" id="A0AAD7MJ11"/>
<feature type="domain" description="Nephrocystin 3-like N-terminal" evidence="2">
    <location>
        <begin position="102"/>
        <end position="258"/>
    </location>
</feature>
<dbReference type="PANTHER" id="PTHR10039">
    <property type="entry name" value="AMELOGENIN"/>
    <property type="match status" value="1"/>
</dbReference>
<name>A0AAD7MJ11_9AGAR</name>
<gene>
    <name evidence="3" type="ORF">B0H16DRAFT_1700129</name>
</gene>
<evidence type="ECO:0000313" key="3">
    <source>
        <dbReference type="EMBL" id="KAJ7719801.1"/>
    </source>
</evidence>
<dbReference type="Pfam" id="PF24883">
    <property type="entry name" value="NPHP3_N"/>
    <property type="match status" value="1"/>
</dbReference>
<dbReference type="InterPro" id="IPR056884">
    <property type="entry name" value="NPHP3-like_N"/>
</dbReference>
<keyword evidence="4" id="KW-1185">Reference proteome</keyword>
<comment type="caution">
    <text evidence="3">The sequence shown here is derived from an EMBL/GenBank/DDBJ whole genome shotgun (WGS) entry which is preliminary data.</text>
</comment>
<protein>
    <recommendedName>
        <fullName evidence="2">Nephrocystin 3-like N-terminal domain-containing protein</fullName>
    </recommendedName>
</protein>
<evidence type="ECO:0000313" key="4">
    <source>
        <dbReference type="Proteomes" id="UP001215598"/>
    </source>
</evidence>
<dbReference type="Gene3D" id="3.40.50.300">
    <property type="entry name" value="P-loop containing nucleotide triphosphate hydrolases"/>
    <property type="match status" value="1"/>
</dbReference>
<reference evidence="3" key="1">
    <citation type="submission" date="2023-03" db="EMBL/GenBank/DDBJ databases">
        <title>Massive genome expansion in bonnet fungi (Mycena s.s.) driven by repeated elements and novel gene families across ecological guilds.</title>
        <authorList>
            <consortium name="Lawrence Berkeley National Laboratory"/>
            <person name="Harder C.B."/>
            <person name="Miyauchi S."/>
            <person name="Viragh M."/>
            <person name="Kuo A."/>
            <person name="Thoen E."/>
            <person name="Andreopoulos B."/>
            <person name="Lu D."/>
            <person name="Skrede I."/>
            <person name="Drula E."/>
            <person name="Henrissat B."/>
            <person name="Morin E."/>
            <person name="Kohler A."/>
            <person name="Barry K."/>
            <person name="LaButti K."/>
            <person name="Morin E."/>
            <person name="Salamov A."/>
            <person name="Lipzen A."/>
            <person name="Mereny Z."/>
            <person name="Hegedus B."/>
            <person name="Baldrian P."/>
            <person name="Stursova M."/>
            <person name="Weitz H."/>
            <person name="Taylor A."/>
            <person name="Grigoriev I.V."/>
            <person name="Nagy L.G."/>
            <person name="Martin F."/>
            <person name="Kauserud H."/>
        </authorList>
    </citation>
    <scope>NUCLEOTIDE SEQUENCE</scope>
    <source>
        <strain evidence="3">CBHHK182m</strain>
    </source>
</reference>
<dbReference type="EMBL" id="JARKIB010000247">
    <property type="protein sequence ID" value="KAJ7719801.1"/>
    <property type="molecule type" value="Genomic_DNA"/>
</dbReference>
<feature type="non-terminal residue" evidence="3">
    <location>
        <position position="1"/>
    </location>
</feature>